<reference evidence="2 3" key="1">
    <citation type="submission" date="2018-07" db="EMBL/GenBank/DDBJ databases">
        <title>Arthrobacter sp. nov., isolated from raw cow's milk with high bacterial count.</title>
        <authorList>
            <person name="Hahne J."/>
            <person name="Isele D."/>
            <person name="Lipski A."/>
        </authorList>
    </citation>
    <scope>NUCLEOTIDE SEQUENCE [LARGE SCALE GENOMIC DNA]</scope>
    <source>
        <strain evidence="2 3">JZ R-183</strain>
    </source>
</reference>
<dbReference type="CDD" id="cd12954">
    <property type="entry name" value="MMP_TTHA0227_like_1"/>
    <property type="match status" value="1"/>
</dbReference>
<evidence type="ECO:0000313" key="3">
    <source>
        <dbReference type="Proteomes" id="UP000273119"/>
    </source>
</evidence>
<sequence length="150" mass="16790">MPRQGHGRRRDRRGRSGRGSLLPPGVPASLTRQERFEDLVTDSAERLRERWGTKVERMSFEVAFVPDAEALLRAEAEGEAPPLGASLPGRRQEPPRVIVFRRPLETVAGSAEALPWLVHDVVVELVAELLAMPPERVDPDYRGEPPEQDD</sequence>
<dbReference type="Gene3D" id="3.30.2010.20">
    <property type="match status" value="1"/>
</dbReference>
<evidence type="ECO:0008006" key="4">
    <source>
        <dbReference type="Google" id="ProtNLM"/>
    </source>
</evidence>
<accession>A0A496PK78</accession>
<dbReference type="Proteomes" id="UP000273119">
    <property type="component" value="Unassembled WGS sequence"/>
</dbReference>
<gene>
    <name evidence="2" type="ORF">DWQ67_05845</name>
</gene>
<feature type="region of interest" description="Disordered" evidence="1">
    <location>
        <begin position="1"/>
        <end position="34"/>
    </location>
</feature>
<feature type="compositionally biased region" description="Basic residues" evidence="1">
    <location>
        <begin position="1"/>
        <end position="16"/>
    </location>
</feature>
<dbReference type="AlphaFoldDB" id="A0A496PK78"/>
<keyword evidence="3" id="KW-1185">Reference proteome</keyword>
<name>A0A496PK78_9MICC</name>
<dbReference type="InterPro" id="IPR038555">
    <property type="entry name" value="Zincin_1_sf"/>
</dbReference>
<evidence type="ECO:0000313" key="2">
    <source>
        <dbReference type="EMBL" id="RKW70881.1"/>
    </source>
</evidence>
<dbReference type="InterPro" id="IPR010428">
    <property type="entry name" value="Zincin_1"/>
</dbReference>
<dbReference type="SUPFAM" id="SSF55486">
    <property type="entry name" value="Metalloproteases ('zincins'), catalytic domain"/>
    <property type="match status" value="1"/>
</dbReference>
<comment type="caution">
    <text evidence="2">The sequence shown here is derived from an EMBL/GenBank/DDBJ whole genome shotgun (WGS) entry which is preliminary data.</text>
</comment>
<dbReference type="Pfam" id="PF06262">
    <property type="entry name" value="Zincin_1"/>
    <property type="match status" value="1"/>
</dbReference>
<dbReference type="EMBL" id="QQXL01000003">
    <property type="protein sequence ID" value="RKW70881.1"/>
    <property type="molecule type" value="Genomic_DNA"/>
</dbReference>
<protein>
    <recommendedName>
        <fullName evidence="4">Metallopeptidase family protein</fullName>
    </recommendedName>
</protein>
<organism evidence="2 3">
    <name type="scientific">Galactobacter caseinivorans</name>
    <dbReference type="NCBI Taxonomy" id="2676123"/>
    <lineage>
        <taxon>Bacteria</taxon>
        <taxon>Bacillati</taxon>
        <taxon>Actinomycetota</taxon>
        <taxon>Actinomycetes</taxon>
        <taxon>Micrococcales</taxon>
        <taxon>Micrococcaceae</taxon>
        <taxon>Galactobacter</taxon>
    </lineage>
</organism>
<proteinExistence type="predicted"/>
<evidence type="ECO:0000256" key="1">
    <source>
        <dbReference type="SAM" id="MobiDB-lite"/>
    </source>
</evidence>